<organism evidence="1 2">
    <name type="scientific">Hyaloscypha variabilis (strain UAMH 11265 / GT02V1 / F)</name>
    <name type="common">Meliniomyces variabilis</name>
    <dbReference type="NCBI Taxonomy" id="1149755"/>
    <lineage>
        <taxon>Eukaryota</taxon>
        <taxon>Fungi</taxon>
        <taxon>Dikarya</taxon>
        <taxon>Ascomycota</taxon>
        <taxon>Pezizomycotina</taxon>
        <taxon>Leotiomycetes</taxon>
        <taxon>Helotiales</taxon>
        <taxon>Hyaloscyphaceae</taxon>
        <taxon>Hyaloscypha</taxon>
        <taxon>Hyaloscypha variabilis</taxon>
    </lineage>
</organism>
<protein>
    <submittedName>
        <fullName evidence="1">Uncharacterized protein</fullName>
    </submittedName>
</protein>
<gene>
    <name evidence="1" type="ORF">L207DRAFT_70394</name>
</gene>
<proteinExistence type="predicted"/>
<name>A0A2J6RJ35_HYAVF</name>
<evidence type="ECO:0000313" key="1">
    <source>
        <dbReference type="EMBL" id="PMD38526.1"/>
    </source>
</evidence>
<keyword evidence="2" id="KW-1185">Reference proteome</keyword>
<evidence type="ECO:0000313" key="2">
    <source>
        <dbReference type="Proteomes" id="UP000235786"/>
    </source>
</evidence>
<accession>A0A2J6RJ35</accession>
<dbReference type="EMBL" id="KZ613948">
    <property type="protein sequence ID" value="PMD38526.1"/>
    <property type="molecule type" value="Genomic_DNA"/>
</dbReference>
<reference evidence="1 2" key="1">
    <citation type="submission" date="2016-04" db="EMBL/GenBank/DDBJ databases">
        <title>A degradative enzymes factory behind the ericoid mycorrhizal symbiosis.</title>
        <authorList>
            <consortium name="DOE Joint Genome Institute"/>
            <person name="Martino E."/>
            <person name="Morin E."/>
            <person name="Grelet G."/>
            <person name="Kuo A."/>
            <person name="Kohler A."/>
            <person name="Daghino S."/>
            <person name="Barry K."/>
            <person name="Choi C."/>
            <person name="Cichocki N."/>
            <person name="Clum A."/>
            <person name="Copeland A."/>
            <person name="Hainaut M."/>
            <person name="Haridas S."/>
            <person name="Labutti K."/>
            <person name="Lindquist E."/>
            <person name="Lipzen A."/>
            <person name="Khouja H.-R."/>
            <person name="Murat C."/>
            <person name="Ohm R."/>
            <person name="Olson A."/>
            <person name="Spatafora J."/>
            <person name="Veneault-Fourrey C."/>
            <person name="Henrissat B."/>
            <person name="Grigoriev I."/>
            <person name="Martin F."/>
            <person name="Perotto S."/>
        </authorList>
    </citation>
    <scope>NUCLEOTIDE SEQUENCE [LARGE SCALE GENOMIC DNA]</scope>
    <source>
        <strain evidence="1 2">F</strain>
    </source>
</reference>
<dbReference type="Proteomes" id="UP000235786">
    <property type="component" value="Unassembled WGS sequence"/>
</dbReference>
<sequence length="78" mass="9102">MKYQELVEELSHSIITIQRVQPREPSTEDTNKKERAKLVKMENTSTKKQLAEMEMEETAVSIEKNECVDVSQKEEFEA</sequence>
<dbReference type="AlphaFoldDB" id="A0A2J6RJ35"/>